<feature type="domain" description="Thioesterase" evidence="2">
    <location>
        <begin position="8"/>
        <end position="231"/>
    </location>
</feature>
<dbReference type="PANTHER" id="PTHR11487">
    <property type="entry name" value="THIOESTERASE"/>
    <property type="match status" value="1"/>
</dbReference>
<dbReference type="GO" id="GO:0008610">
    <property type="term" value="P:lipid biosynthetic process"/>
    <property type="evidence" value="ECO:0007669"/>
    <property type="project" value="TreeGrafter"/>
</dbReference>
<evidence type="ECO:0000259" key="2">
    <source>
        <dbReference type="Pfam" id="PF00975"/>
    </source>
</evidence>
<organism evidence="3 4">
    <name type="scientific">Dokdonia pacifica</name>
    <dbReference type="NCBI Taxonomy" id="1627892"/>
    <lineage>
        <taxon>Bacteria</taxon>
        <taxon>Pseudomonadati</taxon>
        <taxon>Bacteroidota</taxon>
        <taxon>Flavobacteriia</taxon>
        <taxon>Flavobacteriales</taxon>
        <taxon>Flavobacteriaceae</taxon>
        <taxon>Dokdonia</taxon>
    </lineage>
</organism>
<protein>
    <submittedName>
        <fullName evidence="3">Surfactin synthase thioesterase subunit</fullName>
    </submittedName>
</protein>
<dbReference type="EMBL" id="FZNY01000013">
    <property type="protein sequence ID" value="SNS39056.1"/>
    <property type="molecule type" value="Genomic_DNA"/>
</dbReference>
<dbReference type="RefSeq" id="WP_089374028.1">
    <property type="nucleotide sequence ID" value="NZ_BMEP01000004.1"/>
</dbReference>
<dbReference type="Pfam" id="PF00975">
    <property type="entry name" value="Thioesterase"/>
    <property type="match status" value="1"/>
</dbReference>
<evidence type="ECO:0000313" key="3">
    <source>
        <dbReference type="EMBL" id="SNS39056.1"/>
    </source>
</evidence>
<keyword evidence="4" id="KW-1185">Reference proteome</keyword>
<dbReference type="Gene3D" id="3.40.50.1820">
    <property type="entry name" value="alpha/beta hydrolase"/>
    <property type="match status" value="1"/>
</dbReference>
<sequence length="239" mass="27666">MFSQGKIQIFLLHFAGGSSYSYEFLKNDLKMEFEFYPLELPGRGKRNDEKLLYQKEDTIYDYVGQIKSLRNNKPYIIYGHSMGATLGLSVTKKMEGYGDAPEALIVSGNPGPGIEREEKKRYLMEDAMFKEELRKLGGIPDEVLENDELYSFFGPIMRADFRVLEEDDFLEKGLTVHTHIIALMGDEEELVDHIENWNQYTTVDFSYQIFPGNHFFIYDASTQVLDIIKKSCNHLLVIR</sequence>
<dbReference type="AlphaFoldDB" id="A0A239E301"/>
<comment type="similarity">
    <text evidence="1">Belongs to the thioesterase family.</text>
</comment>
<dbReference type="PANTHER" id="PTHR11487:SF0">
    <property type="entry name" value="S-ACYL FATTY ACID SYNTHASE THIOESTERASE, MEDIUM CHAIN"/>
    <property type="match status" value="1"/>
</dbReference>
<accession>A0A239E301</accession>
<dbReference type="Proteomes" id="UP000198379">
    <property type="component" value="Unassembled WGS sequence"/>
</dbReference>
<evidence type="ECO:0000313" key="4">
    <source>
        <dbReference type="Proteomes" id="UP000198379"/>
    </source>
</evidence>
<gene>
    <name evidence="3" type="ORF">SAMN06265376_11374</name>
</gene>
<dbReference type="InterPro" id="IPR001031">
    <property type="entry name" value="Thioesterase"/>
</dbReference>
<name>A0A239E301_9FLAO</name>
<dbReference type="OrthoDB" id="2213423at2"/>
<dbReference type="SUPFAM" id="SSF53474">
    <property type="entry name" value="alpha/beta-Hydrolases"/>
    <property type="match status" value="1"/>
</dbReference>
<reference evidence="3 4" key="1">
    <citation type="submission" date="2017-06" db="EMBL/GenBank/DDBJ databases">
        <authorList>
            <person name="Kim H.J."/>
            <person name="Triplett B.A."/>
        </authorList>
    </citation>
    <scope>NUCLEOTIDE SEQUENCE [LARGE SCALE GENOMIC DNA]</scope>
    <source>
        <strain evidence="3 4">DSM 25597</strain>
    </source>
</reference>
<dbReference type="InterPro" id="IPR012223">
    <property type="entry name" value="TEII"/>
</dbReference>
<evidence type="ECO:0000256" key="1">
    <source>
        <dbReference type="ARBA" id="ARBA00007169"/>
    </source>
</evidence>
<dbReference type="InterPro" id="IPR029058">
    <property type="entry name" value="AB_hydrolase_fold"/>
</dbReference>
<proteinExistence type="inferred from homology"/>